<proteinExistence type="predicted"/>
<organism evidence="1">
    <name type="scientific">Anguilla anguilla</name>
    <name type="common">European freshwater eel</name>
    <name type="synonym">Muraena anguilla</name>
    <dbReference type="NCBI Taxonomy" id="7936"/>
    <lineage>
        <taxon>Eukaryota</taxon>
        <taxon>Metazoa</taxon>
        <taxon>Chordata</taxon>
        <taxon>Craniata</taxon>
        <taxon>Vertebrata</taxon>
        <taxon>Euteleostomi</taxon>
        <taxon>Actinopterygii</taxon>
        <taxon>Neopterygii</taxon>
        <taxon>Teleostei</taxon>
        <taxon>Anguilliformes</taxon>
        <taxon>Anguillidae</taxon>
        <taxon>Anguilla</taxon>
    </lineage>
</organism>
<dbReference type="EMBL" id="GBXM01050141">
    <property type="protein sequence ID" value="JAH58436.1"/>
    <property type="molecule type" value="Transcribed_RNA"/>
</dbReference>
<protein>
    <submittedName>
        <fullName evidence="1">Uncharacterized protein</fullName>
    </submittedName>
</protein>
<sequence>MNSELQQHSQHSVEVEDVG</sequence>
<accession>A0A0E9TY22</accession>
<dbReference type="AlphaFoldDB" id="A0A0E9TY22"/>
<evidence type="ECO:0000313" key="1">
    <source>
        <dbReference type="EMBL" id="JAH58436.1"/>
    </source>
</evidence>
<reference evidence="1" key="1">
    <citation type="submission" date="2014-11" db="EMBL/GenBank/DDBJ databases">
        <authorList>
            <person name="Amaro Gonzalez C."/>
        </authorList>
    </citation>
    <scope>NUCLEOTIDE SEQUENCE</scope>
</reference>
<name>A0A0E9TY22_ANGAN</name>
<reference evidence="1" key="2">
    <citation type="journal article" date="2015" name="Fish Shellfish Immunol.">
        <title>Early steps in the European eel (Anguilla anguilla)-Vibrio vulnificus interaction in the gills: Role of the RtxA13 toxin.</title>
        <authorList>
            <person name="Callol A."/>
            <person name="Pajuelo D."/>
            <person name="Ebbesson L."/>
            <person name="Teles M."/>
            <person name="MacKenzie S."/>
            <person name="Amaro C."/>
        </authorList>
    </citation>
    <scope>NUCLEOTIDE SEQUENCE</scope>
</reference>